<protein>
    <submittedName>
        <fullName evidence="2">Uncharacterized protein</fullName>
    </submittedName>
</protein>
<keyword evidence="1" id="KW-0472">Membrane</keyword>
<feature type="transmembrane region" description="Helical" evidence="1">
    <location>
        <begin position="21"/>
        <end position="42"/>
    </location>
</feature>
<keyword evidence="1" id="KW-1133">Transmembrane helix</keyword>
<sequence length="51" mass="6488">MTHSVAPGYHFYTSSTSYYNLYFYCYYYPYFYGFLFYPVLCYRNLFYNLYH</sequence>
<name>A0A0L8FYG7_OCTBM</name>
<accession>A0A0L8FYG7</accession>
<dbReference type="AlphaFoldDB" id="A0A0L8FYG7"/>
<organism evidence="2">
    <name type="scientific">Octopus bimaculoides</name>
    <name type="common">California two-spotted octopus</name>
    <dbReference type="NCBI Taxonomy" id="37653"/>
    <lineage>
        <taxon>Eukaryota</taxon>
        <taxon>Metazoa</taxon>
        <taxon>Spiralia</taxon>
        <taxon>Lophotrochozoa</taxon>
        <taxon>Mollusca</taxon>
        <taxon>Cephalopoda</taxon>
        <taxon>Coleoidea</taxon>
        <taxon>Octopodiformes</taxon>
        <taxon>Octopoda</taxon>
        <taxon>Incirrata</taxon>
        <taxon>Octopodidae</taxon>
        <taxon>Octopus</taxon>
    </lineage>
</organism>
<gene>
    <name evidence="2" type="ORF">OCBIM_22004972mg</name>
</gene>
<proteinExistence type="predicted"/>
<evidence type="ECO:0000313" key="2">
    <source>
        <dbReference type="EMBL" id="KOF69420.1"/>
    </source>
</evidence>
<evidence type="ECO:0000256" key="1">
    <source>
        <dbReference type="SAM" id="Phobius"/>
    </source>
</evidence>
<reference evidence="2" key="1">
    <citation type="submission" date="2015-07" db="EMBL/GenBank/DDBJ databases">
        <title>MeaNS - Measles Nucleotide Surveillance Program.</title>
        <authorList>
            <person name="Tran T."/>
            <person name="Druce J."/>
        </authorList>
    </citation>
    <scope>NUCLEOTIDE SEQUENCE</scope>
    <source>
        <strain evidence="2">UCB-OBI-ISO-001</strain>
        <tissue evidence="2">Gonad</tissue>
    </source>
</reference>
<keyword evidence="1" id="KW-0812">Transmembrane</keyword>
<dbReference type="EMBL" id="KQ425492">
    <property type="protein sequence ID" value="KOF69420.1"/>
    <property type="molecule type" value="Genomic_DNA"/>
</dbReference>